<dbReference type="InterPro" id="IPR001509">
    <property type="entry name" value="Epimerase_deHydtase"/>
</dbReference>
<organism evidence="3 4">
    <name type="scientific">Rubrivirga marina</name>
    <dbReference type="NCBI Taxonomy" id="1196024"/>
    <lineage>
        <taxon>Bacteria</taxon>
        <taxon>Pseudomonadati</taxon>
        <taxon>Rhodothermota</taxon>
        <taxon>Rhodothermia</taxon>
        <taxon>Rhodothermales</taxon>
        <taxon>Rubricoccaceae</taxon>
        <taxon>Rubrivirga</taxon>
    </lineage>
</organism>
<dbReference type="RefSeq" id="WP_095510829.1">
    <property type="nucleotide sequence ID" value="NZ_MQWD01000001.1"/>
</dbReference>
<proteinExistence type="inferred from homology"/>
<comment type="similarity">
    <text evidence="1">Belongs to the NAD(P)-dependent epimerase/dehydratase family.</text>
</comment>
<reference evidence="3 4" key="1">
    <citation type="submission" date="2016-11" db="EMBL/GenBank/DDBJ databases">
        <title>Study of marine rhodopsin-containing bacteria.</title>
        <authorList>
            <person name="Yoshizawa S."/>
            <person name="Kumagai Y."/>
            <person name="Kogure K."/>
        </authorList>
    </citation>
    <scope>NUCLEOTIDE SEQUENCE [LARGE SCALE GENOMIC DNA]</scope>
    <source>
        <strain evidence="3 4">SAORIC-28</strain>
    </source>
</reference>
<sequence>MTPARILVTGSDGLIGRWVSHLLVEEGHEVIALDRRDLTQSRERYRKHVVDVRDAEALVAVLEAERPDAVVHLAARTDLDPTATLDDYDSNTVGVRNVCDAVRATDSVTRVLYTSSQLVCQIGYQPTSDTDYSPKTVYGRSKVRTEEIVREEKGGGVTWCLTRPTTVWGPYMKPHYRNLLRHIEKGRYFHTGEGPLYKSYSYAGNIAHQYLRLLSAPDGAIHRKTFYLADYEPLSLRAYTNRLAERLDAGPIPTVPLPAARALAKVGDVINAVGWRSFPFNSFRLRNILTEYVLDLSETEAVCGPLPYGFEEGVRQTVAWYQAGKEER</sequence>
<name>A0A271J129_9BACT</name>
<evidence type="ECO:0000256" key="1">
    <source>
        <dbReference type="ARBA" id="ARBA00007637"/>
    </source>
</evidence>
<dbReference type="PANTHER" id="PTHR43000">
    <property type="entry name" value="DTDP-D-GLUCOSE 4,6-DEHYDRATASE-RELATED"/>
    <property type="match status" value="1"/>
</dbReference>
<dbReference type="SUPFAM" id="SSF51735">
    <property type="entry name" value="NAD(P)-binding Rossmann-fold domains"/>
    <property type="match status" value="1"/>
</dbReference>
<dbReference type="EMBL" id="MQWD01000001">
    <property type="protein sequence ID" value="PAP77163.1"/>
    <property type="molecule type" value="Genomic_DNA"/>
</dbReference>
<evidence type="ECO:0000313" key="4">
    <source>
        <dbReference type="Proteomes" id="UP000216339"/>
    </source>
</evidence>
<accession>A0A271J129</accession>
<dbReference type="Gene3D" id="3.40.50.720">
    <property type="entry name" value="NAD(P)-binding Rossmann-like Domain"/>
    <property type="match status" value="1"/>
</dbReference>
<protein>
    <recommendedName>
        <fullName evidence="2">NAD-dependent epimerase/dehydratase domain-containing protein</fullName>
    </recommendedName>
</protein>
<keyword evidence="4" id="KW-1185">Reference proteome</keyword>
<comment type="caution">
    <text evidence="3">The sequence shown here is derived from an EMBL/GenBank/DDBJ whole genome shotgun (WGS) entry which is preliminary data.</text>
</comment>
<dbReference type="OrthoDB" id="329806at2"/>
<dbReference type="Pfam" id="PF01370">
    <property type="entry name" value="Epimerase"/>
    <property type="match status" value="1"/>
</dbReference>
<dbReference type="InterPro" id="IPR036291">
    <property type="entry name" value="NAD(P)-bd_dom_sf"/>
</dbReference>
<dbReference type="AlphaFoldDB" id="A0A271J129"/>
<gene>
    <name evidence="3" type="ORF">BSZ37_12345</name>
</gene>
<evidence type="ECO:0000259" key="2">
    <source>
        <dbReference type="Pfam" id="PF01370"/>
    </source>
</evidence>
<evidence type="ECO:0000313" key="3">
    <source>
        <dbReference type="EMBL" id="PAP77163.1"/>
    </source>
</evidence>
<feature type="domain" description="NAD-dependent epimerase/dehydratase" evidence="2">
    <location>
        <begin position="6"/>
        <end position="226"/>
    </location>
</feature>
<dbReference type="Proteomes" id="UP000216339">
    <property type="component" value="Unassembled WGS sequence"/>
</dbReference>